<sequence>MPNTTANRSGSTNTNPTRTPSTSTRPTHNRSISSLKCNRKHKHKRQRTHPADARHHRL</sequence>
<feature type="region of interest" description="Disordered" evidence="1">
    <location>
        <begin position="1"/>
        <end position="58"/>
    </location>
</feature>
<evidence type="ECO:0000313" key="3">
    <source>
        <dbReference type="Proteomes" id="UP000070544"/>
    </source>
</evidence>
<dbReference type="AlphaFoldDB" id="A0A139AH69"/>
<keyword evidence="3" id="KW-1185">Reference proteome</keyword>
<gene>
    <name evidence="2" type="ORF">M427DRAFT_56050</name>
</gene>
<dbReference type="Proteomes" id="UP000070544">
    <property type="component" value="Unassembled WGS sequence"/>
</dbReference>
<feature type="compositionally biased region" description="Basic residues" evidence="1">
    <location>
        <begin position="37"/>
        <end position="48"/>
    </location>
</feature>
<proteinExistence type="predicted"/>
<feature type="compositionally biased region" description="Basic and acidic residues" evidence="1">
    <location>
        <begin position="49"/>
        <end position="58"/>
    </location>
</feature>
<protein>
    <submittedName>
        <fullName evidence="2">Uncharacterized protein</fullName>
    </submittedName>
</protein>
<name>A0A139AH69_GONPJ</name>
<evidence type="ECO:0000313" key="2">
    <source>
        <dbReference type="EMBL" id="KXS16161.1"/>
    </source>
</evidence>
<accession>A0A139AH69</accession>
<feature type="compositionally biased region" description="Low complexity" evidence="1">
    <location>
        <begin position="7"/>
        <end position="31"/>
    </location>
</feature>
<reference evidence="2 3" key="1">
    <citation type="journal article" date="2015" name="Genome Biol. Evol.">
        <title>Phylogenomic analyses indicate that early fungi evolved digesting cell walls of algal ancestors of land plants.</title>
        <authorList>
            <person name="Chang Y."/>
            <person name="Wang S."/>
            <person name="Sekimoto S."/>
            <person name="Aerts A.L."/>
            <person name="Choi C."/>
            <person name="Clum A."/>
            <person name="LaButti K.M."/>
            <person name="Lindquist E.A."/>
            <person name="Yee Ngan C."/>
            <person name="Ohm R.A."/>
            <person name="Salamov A.A."/>
            <person name="Grigoriev I.V."/>
            <person name="Spatafora J.W."/>
            <person name="Berbee M.L."/>
        </authorList>
    </citation>
    <scope>NUCLEOTIDE SEQUENCE [LARGE SCALE GENOMIC DNA]</scope>
    <source>
        <strain evidence="2 3">JEL478</strain>
    </source>
</reference>
<evidence type="ECO:0000256" key="1">
    <source>
        <dbReference type="SAM" id="MobiDB-lite"/>
    </source>
</evidence>
<organism evidence="2 3">
    <name type="scientific">Gonapodya prolifera (strain JEL478)</name>
    <name type="common">Monoblepharis prolifera</name>
    <dbReference type="NCBI Taxonomy" id="1344416"/>
    <lineage>
        <taxon>Eukaryota</taxon>
        <taxon>Fungi</taxon>
        <taxon>Fungi incertae sedis</taxon>
        <taxon>Chytridiomycota</taxon>
        <taxon>Chytridiomycota incertae sedis</taxon>
        <taxon>Monoblepharidomycetes</taxon>
        <taxon>Monoblepharidales</taxon>
        <taxon>Gonapodyaceae</taxon>
        <taxon>Gonapodya</taxon>
    </lineage>
</organism>
<dbReference type="EMBL" id="KQ965756">
    <property type="protein sequence ID" value="KXS16161.1"/>
    <property type="molecule type" value="Genomic_DNA"/>
</dbReference>